<keyword evidence="2" id="KW-1185">Reference proteome</keyword>
<protein>
    <submittedName>
        <fullName evidence="1">Alpha-D-ribose 1-methylphosphonate 5-triphosphate synthase subunit PhnH</fullName>
    </submittedName>
</protein>
<dbReference type="InterPro" id="IPR008772">
    <property type="entry name" value="Phosphonate_metab_PhnH"/>
</dbReference>
<dbReference type="RefSeq" id="WP_084234792.1">
    <property type="nucleotide sequence ID" value="NZ_FWXW01000005.1"/>
</dbReference>
<evidence type="ECO:0000313" key="1">
    <source>
        <dbReference type="EMBL" id="SMC70129.1"/>
    </source>
</evidence>
<dbReference type="EMBL" id="FWXW01000005">
    <property type="protein sequence ID" value="SMC70129.1"/>
    <property type="molecule type" value="Genomic_DNA"/>
</dbReference>
<dbReference type="Pfam" id="PF05845">
    <property type="entry name" value="PhnH"/>
    <property type="match status" value="1"/>
</dbReference>
<evidence type="ECO:0000313" key="2">
    <source>
        <dbReference type="Proteomes" id="UP000192790"/>
    </source>
</evidence>
<gene>
    <name evidence="1" type="ORF">SAMN02745168_2120</name>
</gene>
<dbReference type="SUPFAM" id="SSF159709">
    <property type="entry name" value="PhnH-like"/>
    <property type="match status" value="1"/>
</dbReference>
<dbReference type="OrthoDB" id="154477at2"/>
<name>A0A1W2BB40_9FIRM</name>
<proteinExistence type="predicted"/>
<dbReference type="Gene3D" id="3.40.50.11310">
    <property type="entry name" value="Bacterial phosphonate metabolism protein PhnH"/>
    <property type="match status" value="1"/>
</dbReference>
<dbReference type="Proteomes" id="UP000192790">
    <property type="component" value="Unassembled WGS sequence"/>
</dbReference>
<dbReference type="AlphaFoldDB" id="A0A1W2BB40"/>
<dbReference type="InterPro" id="IPR038058">
    <property type="entry name" value="PhnH-like_sp"/>
</dbReference>
<accession>A0A1W2BB40</accession>
<sequence length="194" mass="21372">MTALTKKHRFDEVYDAQKVYRLLLTAVSNPAKSVNIREYAEKLYGAHPAMLTLAFTLLDNEVGFSVLEDEALAGDIACLTLSREAEPEEADYLFVTDPSLLEDAVRRAKCGTLRDPHRSATLIVECAGRAGLFLRLAGPGIGEASEFSVTETVKTALEFRDKQCYEAPCGIDFVFVSEDGGLLALPRLVRREAR</sequence>
<dbReference type="NCBIfam" id="TIGR03292">
    <property type="entry name" value="PhnH_redo"/>
    <property type="match status" value="1"/>
</dbReference>
<organism evidence="1 2">
    <name type="scientific">Papillibacter cinnamivorans DSM 12816</name>
    <dbReference type="NCBI Taxonomy" id="1122930"/>
    <lineage>
        <taxon>Bacteria</taxon>
        <taxon>Bacillati</taxon>
        <taxon>Bacillota</taxon>
        <taxon>Clostridia</taxon>
        <taxon>Eubacteriales</taxon>
        <taxon>Oscillospiraceae</taxon>
        <taxon>Papillibacter</taxon>
    </lineage>
</organism>
<dbReference type="GO" id="GO:0019634">
    <property type="term" value="P:organic phosphonate metabolic process"/>
    <property type="evidence" value="ECO:0007669"/>
    <property type="project" value="InterPro"/>
</dbReference>
<reference evidence="1 2" key="1">
    <citation type="submission" date="2017-04" db="EMBL/GenBank/DDBJ databases">
        <authorList>
            <person name="Afonso C.L."/>
            <person name="Miller P.J."/>
            <person name="Scott M.A."/>
            <person name="Spackman E."/>
            <person name="Goraichik I."/>
            <person name="Dimitrov K.M."/>
            <person name="Suarez D.L."/>
            <person name="Swayne D.E."/>
        </authorList>
    </citation>
    <scope>NUCLEOTIDE SEQUENCE [LARGE SCALE GENOMIC DNA]</scope>
    <source>
        <strain evidence="1 2">DSM 12816</strain>
    </source>
</reference>
<dbReference type="STRING" id="1122930.SAMN02745168_2120"/>